<comment type="caution">
    <text evidence="1">The sequence shown here is derived from an EMBL/GenBank/DDBJ whole genome shotgun (WGS) entry which is preliminary data.</text>
</comment>
<dbReference type="EMBL" id="AMCI01008764">
    <property type="protein sequence ID" value="EJW90566.1"/>
    <property type="molecule type" value="Genomic_DNA"/>
</dbReference>
<gene>
    <name evidence="1" type="ORF">EVA_21331</name>
</gene>
<proteinExistence type="predicted"/>
<sequence>MRLSAIVPVLLFPAFGVVVGAEYDNRPEALLAAMGTAPAEVIVCDTIAGGIPDFHLPQEKRPFQPPFLAHSWHGCAPFCRFRWCGGIGGNSVSSRYHFRVFSAL</sequence>
<organism evidence="1">
    <name type="scientific">gut metagenome</name>
    <dbReference type="NCBI Taxonomy" id="749906"/>
    <lineage>
        <taxon>unclassified sequences</taxon>
        <taxon>metagenomes</taxon>
        <taxon>organismal metagenomes</taxon>
    </lineage>
</organism>
<name>J9F6R3_9ZZZZ</name>
<reference evidence="1" key="1">
    <citation type="journal article" date="2012" name="PLoS ONE">
        <title>Gene sets for utilization of primary and secondary nutrition supplies in the distal gut of endangered iberian lynx.</title>
        <authorList>
            <person name="Alcaide M."/>
            <person name="Messina E."/>
            <person name="Richter M."/>
            <person name="Bargiela R."/>
            <person name="Peplies J."/>
            <person name="Huws S.A."/>
            <person name="Newbold C.J."/>
            <person name="Golyshin P.N."/>
            <person name="Simon M.A."/>
            <person name="Lopez G."/>
            <person name="Yakimov M.M."/>
            <person name="Ferrer M."/>
        </authorList>
    </citation>
    <scope>NUCLEOTIDE SEQUENCE</scope>
</reference>
<evidence type="ECO:0000313" key="1">
    <source>
        <dbReference type="EMBL" id="EJW90566.1"/>
    </source>
</evidence>
<protein>
    <submittedName>
        <fullName evidence="1">Uncharacterized protein</fullName>
    </submittedName>
</protein>
<dbReference type="AlphaFoldDB" id="J9F6R3"/>
<accession>J9F6R3</accession>